<proteinExistence type="predicted"/>
<name>A0A5E4F6Z4_PRUDU</name>
<dbReference type="AlphaFoldDB" id="A0A5E4F6Z4"/>
<accession>A0A5E4F6Z4</accession>
<reference evidence="2" key="1">
    <citation type="journal article" date="2020" name="Plant J.">
        <title>Transposons played a major role in the diversification between the closely related almond and peach genomes: results from the almond genome sequence.</title>
        <authorList>
            <person name="Alioto T."/>
            <person name="Alexiou K.G."/>
            <person name="Bardil A."/>
            <person name="Barteri F."/>
            <person name="Castanera R."/>
            <person name="Cruz F."/>
            <person name="Dhingra A."/>
            <person name="Duval H."/>
            <person name="Fernandez I Marti A."/>
            <person name="Frias L."/>
            <person name="Galan B."/>
            <person name="Garcia J.L."/>
            <person name="Howad W."/>
            <person name="Gomez-Garrido J."/>
            <person name="Gut M."/>
            <person name="Julca I."/>
            <person name="Morata J."/>
            <person name="Puigdomenech P."/>
            <person name="Ribeca P."/>
            <person name="Rubio Cabetas M.J."/>
            <person name="Vlasova A."/>
            <person name="Wirthensohn M."/>
            <person name="Garcia-Mas J."/>
            <person name="Gabaldon T."/>
            <person name="Casacuberta J.M."/>
            <person name="Arus P."/>
        </authorList>
    </citation>
    <scope>NUCLEOTIDE SEQUENCE [LARGE SCALE GENOMIC DNA]</scope>
    <source>
        <strain evidence="2">cv. Texas</strain>
    </source>
</reference>
<dbReference type="Gramene" id="VVA23854">
    <property type="protein sequence ID" value="VVA23854"/>
    <property type="gene ID" value="Prudul26B001298"/>
</dbReference>
<sequence>MTSLAIIINGPIASGVNFLANINVSRLSITDQSEPLPLSFSTPYFALSFLRAVIKSGPTSEASYVQGWPSKLPFQSTCVRVTGTHLPGSLMFRRDPELGPDPKLLQLHMRQHRVLPTLRLLVIHLDLVVQNLDEALFRSGEGLVREVEGPDEDAGRRETREHGVLGVIKELVGKQTTGR</sequence>
<dbReference type="InParanoid" id="A0A5E4F6Z4"/>
<organism evidence="1 2">
    <name type="scientific">Prunus dulcis</name>
    <name type="common">Almond</name>
    <name type="synonym">Amygdalus dulcis</name>
    <dbReference type="NCBI Taxonomy" id="3755"/>
    <lineage>
        <taxon>Eukaryota</taxon>
        <taxon>Viridiplantae</taxon>
        <taxon>Streptophyta</taxon>
        <taxon>Embryophyta</taxon>
        <taxon>Tracheophyta</taxon>
        <taxon>Spermatophyta</taxon>
        <taxon>Magnoliopsida</taxon>
        <taxon>eudicotyledons</taxon>
        <taxon>Gunneridae</taxon>
        <taxon>Pentapetalae</taxon>
        <taxon>rosids</taxon>
        <taxon>fabids</taxon>
        <taxon>Rosales</taxon>
        <taxon>Rosaceae</taxon>
        <taxon>Amygdaloideae</taxon>
        <taxon>Amygdaleae</taxon>
        <taxon>Prunus</taxon>
    </lineage>
</organism>
<gene>
    <name evidence="1" type="ORF">ALMOND_2B001298</name>
</gene>
<dbReference type="EMBL" id="CABIKO010000075">
    <property type="protein sequence ID" value="VVA23854.1"/>
    <property type="molecule type" value="Genomic_DNA"/>
</dbReference>
<protein>
    <submittedName>
        <fullName evidence="1">Uncharacterized protein</fullName>
    </submittedName>
</protein>
<dbReference type="Proteomes" id="UP000327085">
    <property type="component" value="Chromosome 1"/>
</dbReference>
<evidence type="ECO:0000313" key="2">
    <source>
        <dbReference type="Proteomes" id="UP000327085"/>
    </source>
</evidence>
<evidence type="ECO:0000313" key="1">
    <source>
        <dbReference type="EMBL" id="VVA23854.1"/>
    </source>
</evidence>